<dbReference type="RefSeq" id="WP_092743942.1">
    <property type="nucleotide sequence ID" value="NZ_FNOV01000029.1"/>
</dbReference>
<gene>
    <name evidence="1" type="ORF">SAMN04488069_1296</name>
</gene>
<accession>A0A1H3PDA5</accession>
<evidence type="ECO:0000313" key="2">
    <source>
        <dbReference type="Proteomes" id="UP000199249"/>
    </source>
</evidence>
<organism evidence="1 2">
    <name type="scientific">Hymenobacter psychrophilus</name>
    <dbReference type="NCBI Taxonomy" id="651662"/>
    <lineage>
        <taxon>Bacteria</taxon>
        <taxon>Pseudomonadati</taxon>
        <taxon>Bacteroidota</taxon>
        <taxon>Cytophagia</taxon>
        <taxon>Cytophagales</taxon>
        <taxon>Hymenobacteraceae</taxon>
        <taxon>Hymenobacter</taxon>
    </lineage>
</organism>
<sequence>MLPDACYYCTTDGLHYRLTTAPKSQGGGPLLARRRPEETDWRPAVATTEDHITRLLAFGSFIRLDD</sequence>
<protein>
    <submittedName>
        <fullName evidence="1">Uncharacterized protein</fullName>
    </submittedName>
</protein>
<name>A0A1H3PDA5_9BACT</name>
<dbReference type="EMBL" id="FNOV01000029">
    <property type="protein sequence ID" value="SDY99086.1"/>
    <property type="molecule type" value="Genomic_DNA"/>
</dbReference>
<dbReference type="AlphaFoldDB" id="A0A1H3PDA5"/>
<evidence type="ECO:0000313" key="1">
    <source>
        <dbReference type="EMBL" id="SDY99086.1"/>
    </source>
</evidence>
<reference evidence="2" key="1">
    <citation type="submission" date="2016-10" db="EMBL/GenBank/DDBJ databases">
        <authorList>
            <person name="Varghese N."/>
            <person name="Submissions S."/>
        </authorList>
    </citation>
    <scope>NUCLEOTIDE SEQUENCE [LARGE SCALE GENOMIC DNA]</scope>
    <source>
        <strain evidence="2">CGMCC 1.8975</strain>
    </source>
</reference>
<proteinExistence type="predicted"/>
<keyword evidence="2" id="KW-1185">Reference proteome</keyword>
<dbReference type="Proteomes" id="UP000199249">
    <property type="component" value="Unassembled WGS sequence"/>
</dbReference>
<dbReference type="STRING" id="651662.SAMN04488069_1296"/>